<accession>A0A6J5NYH7</accession>
<evidence type="ECO:0000313" key="1">
    <source>
        <dbReference type="EMBL" id="CAB4162261.1"/>
    </source>
</evidence>
<reference evidence="1" key="1">
    <citation type="submission" date="2020-04" db="EMBL/GenBank/DDBJ databases">
        <authorList>
            <person name="Chiriac C."/>
            <person name="Salcher M."/>
            <person name="Ghai R."/>
            <person name="Kavagutti S V."/>
        </authorList>
    </citation>
    <scope>NUCLEOTIDE SEQUENCE</scope>
</reference>
<proteinExistence type="predicted"/>
<gene>
    <name evidence="1" type="ORF">UFOVP785_23</name>
</gene>
<sequence length="61" mass="7038">MLYIKQTDLMDEVLEGPSDADCELCNCLMRSEDLTYDSLFFLYDCYAPYGTETYNGASFHD</sequence>
<protein>
    <submittedName>
        <fullName evidence="1">Uncharacterized protein</fullName>
    </submittedName>
</protein>
<name>A0A6J5NYH7_9CAUD</name>
<organism evidence="1">
    <name type="scientific">uncultured Caudovirales phage</name>
    <dbReference type="NCBI Taxonomy" id="2100421"/>
    <lineage>
        <taxon>Viruses</taxon>
        <taxon>Duplodnaviria</taxon>
        <taxon>Heunggongvirae</taxon>
        <taxon>Uroviricota</taxon>
        <taxon>Caudoviricetes</taxon>
        <taxon>Peduoviridae</taxon>
        <taxon>Maltschvirus</taxon>
        <taxon>Maltschvirus maltsch</taxon>
    </lineage>
</organism>
<dbReference type="EMBL" id="LR796736">
    <property type="protein sequence ID" value="CAB4162261.1"/>
    <property type="molecule type" value="Genomic_DNA"/>
</dbReference>